<sequence>MFDSDSDILELVCDEPAPKLPREIAESGLRVRYRRARHSHRREFQRDEASNRFIRVRNGKVMNRQGRPVCRIMSAGGWEKDSVFVQHLCHHCRARDGQ</sequence>
<name>A0AAD2H4H5_9AGAR</name>
<dbReference type="Proteomes" id="UP001295794">
    <property type="component" value="Unassembled WGS sequence"/>
</dbReference>
<dbReference type="AlphaFoldDB" id="A0AAD2H4H5"/>
<keyword evidence="2" id="KW-1185">Reference proteome</keyword>
<organism evidence="1 2">
    <name type="scientific">Mycena citricolor</name>
    <dbReference type="NCBI Taxonomy" id="2018698"/>
    <lineage>
        <taxon>Eukaryota</taxon>
        <taxon>Fungi</taxon>
        <taxon>Dikarya</taxon>
        <taxon>Basidiomycota</taxon>
        <taxon>Agaricomycotina</taxon>
        <taxon>Agaricomycetes</taxon>
        <taxon>Agaricomycetidae</taxon>
        <taxon>Agaricales</taxon>
        <taxon>Marasmiineae</taxon>
        <taxon>Mycenaceae</taxon>
        <taxon>Mycena</taxon>
    </lineage>
</organism>
<reference evidence="1" key="1">
    <citation type="submission" date="2023-11" db="EMBL/GenBank/DDBJ databases">
        <authorList>
            <person name="De Vega J J."/>
            <person name="De Vega J J."/>
        </authorList>
    </citation>
    <scope>NUCLEOTIDE SEQUENCE</scope>
</reference>
<gene>
    <name evidence="1" type="ORF">MYCIT1_LOCUS12514</name>
</gene>
<dbReference type="EMBL" id="CAVNYO010000138">
    <property type="protein sequence ID" value="CAK5269061.1"/>
    <property type="molecule type" value="Genomic_DNA"/>
</dbReference>
<protein>
    <submittedName>
        <fullName evidence="1">Uncharacterized protein</fullName>
    </submittedName>
</protein>
<accession>A0AAD2H4H5</accession>
<comment type="caution">
    <text evidence="1">The sequence shown here is derived from an EMBL/GenBank/DDBJ whole genome shotgun (WGS) entry which is preliminary data.</text>
</comment>
<proteinExistence type="predicted"/>
<evidence type="ECO:0000313" key="1">
    <source>
        <dbReference type="EMBL" id="CAK5269061.1"/>
    </source>
</evidence>
<evidence type="ECO:0000313" key="2">
    <source>
        <dbReference type="Proteomes" id="UP001295794"/>
    </source>
</evidence>